<dbReference type="STRING" id="104452.A0A0L7L080"/>
<dbReference type="SUPFAM" id="SSF53474">
    <property type="entry name" value="alpha/beta-Hydrolases"/>
    <property type="match status" value="1"/>
</dbReference>
<name>A0A0L7L080_OPEBR</name>
<dbReference type="Proteomes" id="UP000037510">
    <property type="component" value="Unassembled WGS sequence"/>
</dbReference>
<keyword evidence="2" id="KW-1185">Reference proteome</keyword>
<sequence>MQNENESEIYINPEEEHLMIIPGFDGNYQTMNHVSERLNILAATLQLEPDFDQSITEIANRLMNVRLIIKVRIHLKSKFYILGYSFGVNVALELAALLEKEGKTGVVFCLDSSPDALKIQLNAYLGPMTDQELQNSLIEHIYNLLTGQTSTELTTKLEGVVDWSEKINLCIDIVKNSVTYTHEFLRSLVHVSYRRVVMAKEYEPRMKLESELVLMKGIPHPKAKKLSDDYGLSKYSTKPIKVFDLKADHVNALQDCRISNIVNKMLEPGLLEEFKKKNLCKYYFA</sequence>
<comment type="caution">
    <text evidence="1">The sequence shown here is derived from an EMBL/GenBank/DDBJ whole genome shotgun (WGS) entry which is preliminary data.</text>
</comment>
<proteinExistence type="predicted"/>
<gene>
    <name evidence="1" type="ORF">OBRU01_18095</name>
</gene>
<evidence type="ECO:0000313" key="2">
    <source>
        <dbReference type="Proteomes" id="UP000037510"/>
    </source>
</evidence>
<dbReference type="AlphaFoldDB" id="A0A0L7L080"/>
<protein>
    <recommendedName>
        <fullName evidence="3">Oleoyl-[acyl-carrier-protein] hydrolase</fullName>
    </recommendedName>
</protein>
<dbReference type="InterPro" id="IPR029058">
    <property type="entry name" value="AB_hydrolase_fold"/>
</dbReference>
<accession>A0A0L7L080</accession>
<dbReference type="EMBL" id="JTDY01004048">
    <property type="protein sequence ID" value="KOB68669.1"/>
    <property type="molecule type" value="Genomic_DNA"/>
</dbReference>
<organism evidence="1 2">
    <name type="scientific">Operophtera brumata</name>
    <name type="common">Winter moth</name>
    <name type="synonym">Phalaena brumata</name>
    <dbReference type="NCBI Taxonomy" id="104452"/>
    <lineage>
        <taxon>Eukaryota</taxon>
        <taxon>Metazoa</taxon>
        <taxon>Ecdysozoa</taxon>
        <taxon>Arthropoda</taxon>
        <taxon>Hexapoda</taxon>
        <taxon>Insecta</taxon>
        <taxon>Pterygota</taxon>
        <taxon>Neoptera</taxon>
        <taxon>Endopterygota</taxon>
        <taxon>Lepidoptera</taxon>
        <taxon>Glossata</taxon>
        <taxon>Ditrysia</taxon>
        <taxon>Geometroidea</taxon>
        <taxon>Geometridae</taxon>
        <taxon>Larentiinae</taxon>
        <taxon>Operophtera</taxon>
    </lineage>
</organism>
<reference evidence="1 2" key="1">
    <citation type="journal article" date="2015" name="Genome Biol. Evol.">
        <title>The genome of winter moth (Operophtera brumata) provides a genomic perspective on sexual dimorphism and phenology.</title>
        <authorList>
            <person name="Derks M.F."/>
            <person name="Smit S."/>
            <person name="Salis L."/>
            <person name="Schijlen E."/>
            <person name="Bossers A."/>
            <person name="Mateman C."/>
            <person name="Pijl A.S."/>
            <person name="de Ridder D."/>
            <person name="Groenen M.A."/>
            <person name="Visser M.E."/>
            <person name="Megens H.J."/>
        </authorList>
    </citation>
    <scope>NUCLEOTIDE SEQUENCE [LARGE SCALE GENOMIC DNA]</scope>
    <source>
        <strain evidence="1">WM2013NL</strain>
        <tissue evidence="1">Head and thorax</tissue>
    </source>
</reference>
<evidence type="ECO:0008006" key="3">
    <source>
        <dbReference type="Google" id="ProtNLM"/>
    </source>
</evidence>
<dbReference type="Gene3D" id="3.40.50.1820">
    <property type="entry name" value="alpha/beta hydrolase"/>
    <property type="match status" value="1"/>
</dbReference>
<evidence type="ECO:0000313" key="1">
    <source>
        <dbReference type="EMBL" id="KOB68669.1"/>
    </source>
</evidence>